<protein>
    <submittedName>
        <fullName evidence="2">Uncharacterized protein</fullName>
    </submittedName>
</protein>
<gene>
    <name evidence="2" type="ORF">SAMN05216190_10692</name>
</gene>
<evidence type="ECO:0000313" key="2">
    <source>
        <dbReference type="EMBL" id="SFP19520.1"/>
    </source>
</evidence>
<proteinExistence type="predicted"/>
<accession>A0A1I5NCW7</accession>
<sequence>MLQPVFIFSSNQAGQRNHFKSQSSQIHRRPPQTQRLKKGSATPYCTQPLELMREIVAIEHRCPTINNLEVPPMSSFLSTPVYHAHQQAQSKGLSFLSRSEYLEVTAALFGYEHYRLMKPMLRNLEAALRQPDAAIIFAEWSAARRAAHLLAVNGAPKDTARQYVSLLIDHLAPLTPGRAYTDQGAFWADHLDPYVAQHFLRELDENPEVRRIHEKVRARCQVVTEEDTDEVASVWQSREVWEVWSAVAIYARRADGQPDMTGEYLLAQSMVAYRKLERAVVSTRPIFSPARASANRYHAGMGGEAIR</sequence>
<evidence type="ECO:0000256" key="1">
    <source>
        <dbReference type="SAM" id="MobiDB-lite"/>
    </source>
</evidence>
<name>A0A1I5NCW7_9PSED</name>
<feature type="region of interest" description="Disordered" evidence="1">
    <location>
        <begin position="14"/>
        <end position="40"/>
    </location>
</feature>
<evidence type="ECO:0000313" key="3">
    <source>
        <dbReference type="Proteomes" id="UP000198784"/>
    </source>
</evidence>
<keyword evidence="3" id="KW-1185">Reference proteome</keyword>
<organism evidence="2 3">
    <name type="scientific">Pseudomonas borbori</name>
    <dbReference type="NCBI Taxonomy" id="289003"/>
    <lineage>
        <taxon>Bacteria</taxon>
        <taxon>Pseudomonadati</taxon>
        <taxon>Pseudomonadota</taxon>
        <taxon>Gammaproteobacteria</taxon>
        <taxon>Pseudomonadales</taxon>
        <taxon>Pseudomonadaceae</taxon>
        <taxon>Pseudomonas</taxon>
    </lineage>
</organism>
<dbReference type="AlphaFoldDB" id="A0A1I5NCW7"/>
<feature type="compositionally biased region" description="Basic residues" evidence="1">
    <location>
        <begin position="26"/>
        <end position="38"/>
    </location>
</feature>
<feature type="compositionally biased region" description="Polar residues" evidence="1">
    <location>
        <begin position="14"/>
        <end position="25"/>
    </location>
</feature>
<reference evidence="3" key="1">
    <citation type="submission" date="2016-10" db="EMBL/GenBank/DDBJ databases">
        <authorList>
            <person name="Varghese N."/>
            <person name="Submissions S."/>
        </authorList>
    </citation>
    <scope>NUCLEOTIDE SEQUENCE [LARGE SCALE GENOMIC DNA]</scope>
    <source>
        <strain evidence="3">DSM 17834</strain>
    </source>
</reference>
<dbReference type="Proteomes" id="UP000198784">
    <property type="component" value="Unassembled WGS sequence"/>
</dbReference>
<dbReference type="EMBL" id="FOWX01000006">
    <property type="protein sequence ID" value="SFP19520.1"/>
    <property type="molecule type" value="Genomic_DNA"/>
</dbReference>